<dbReference type="PANTHER" id="PTHR11717">
    <property type="entry name" value="LOW MOLECULAR WEIGHT PROTEIN TYROSINE PHOSPHATASE"/>
    <property type="match status" value="1"/>
</dbReference>
<dbReference type="CDD" id="cd16344">
    <property type="entry name" value="LMWPAP"/>
    <property type="match status" value="1"/>
</dbReference>
<reference evidence="5 6" key="1">
    <citation type="submission" date="2022-10" db="EMBL/GenBank/DDBJ databases">
        <title>Draft genome assembly of moderately radiation resistant bacterium Metabacillus halosaccharovorans.</title>
        <authorList>
            <person name="Pal S."/>
            <person name="Gopinathan A."/>
        </authorList>
    </citation>
    <scope>NUCLEOTIDE SEQUENCE [LARGE SCALE GENOMIC DNA]</scope>
    <source>
        <strain evidence="5 6">VITHBRA001</strain>
    </source>
</reference>
<dbReference type="EMBL" id="JAOYEY010000033">
    <property type="protein sequence ID" value="MCV9885813.1"/>
    <property type="molecule type" value="Genomic_DNA"/>
</dbReference>
<dbReference type="Pfam" id="PF01451">
    <property type="entry name" value="LMWPc"/>
    <property type="match status" value="1"/>
</dbReference>
<dbReference type="PRINTS" id="PR00719">
    <property type="entry name" value="LMWPTPASE"/>
</dbReference>
<name>A0ABT3DFH3_9BACI</name>
<dbReference type="PANTHER" id="PTHR11717:SF31">
    <property type="entry name" value="LOW MOLECULAR WEIGHT PROTEIN-TYROSINE-PHOSPHATASE ETP-RELATED"/>
    <property type="match status" value="1"/>
</dbReference>
<keyword evidence="2" id="KW-0378">Hydrolase</keyword>
<dbReference type="InterPro" id="IPR017867">
    <property type="entry name" value="Tyr_phospatase_low_mol_wt"/>
</dbReference>
<dbReference type="SUPFAM" id="SSF52788">
    <property type="entry name" value="Phosphotyrosine protein phosphatases I"/>
    <property type="match status" value="1"/>
</dbReference>
<accession>A0ABT3DFH3</accession>
<gene>
    <name evidence="5" type="ORF">OIH86_09105</name>
</gene>
<keyword evidence="3" id="KW-0904">Protein phosphatase</keyword>
<protein>
    <submittedName>
        <fullName evidence="5">Low molecular weight protein arginine phosphatase</fullName>
    </submittedName>
</protein>
<dbReference type="Proteomes" id="UP001526147">
    <property type="component" value="Unassembled WGS sequence"/>
</dbReference>
<feature type="domain" description="Phosphotyrosine protein phosphatase I" evidence="4">
    <location>
        <begin position="2"/>
        <end position="147"/>
    </location>
</feature>
<evidence type="ECO:0000256" key="2">
    <source>
        <dbReference type="ARBA" id="ARBA00022801"/>
    </source>
</evidence>
<proteinExistence type="inferred from homology"/>
<evidence type="ECO:0000313" key="6">
    <source>
        <dbReference type="Proteomes" id="UP001526147"/>
    </source>
</evidence>
<organism evidence="5 6">
    <name type="scientific">Metabacillus halosaccharovorans</name>
    <dbReference type="NCBI Taxonomy" id="930124"/>
    <lineage>
        <taxon>Bacteria</taxon>
        <taxon>Bacillati</taxon>
        <taxon>Bacillota</taxon>
        <taxon>Bacilli</taxon>
        <taxon>Bacillales</taxon>
        <taxon>Bacillaceae</taxon>
        <taxon>Metabacillus</taxon>
    </lineage>
</organism>
<dbReference type="RefSeq" id="WP_264142531.1">
    <property type="nucleotide sequence ID" value="NZ_JAOYEY010000033.1"/>
</dbReference>
<evidence type="ECO:0000313" key="5">
    <source>
        <dbReference type="EMBL" id="MCV9885813.1"/>
    </source>
</evidence>
<keyword evidence="6" id="KW-1185">Reference proteome</keyword>
<dbReference type="SMART" id="SM00226">
    <property type="entry name" value="LMWPc"/>
    <property type="match status" value="1"/>
</dbReference>
<evidence type="ECO:0000259" key="4">
    <source>
        <dbReference type="SMART" id="SM00226"/>
    </source>
</evidence>
<evidence type="ECO:0000256" key="3">
    <source>
        <dbReference type="ARBA" id="ARBA00022912"/>
    </source>
</evidence>
<dbReference type="InterPro" id="IPR023485">
    <property type="entry name" value="Ptyr_pPase"/>
</dbReference>
<dbReference type="InterPro" id="IPR050438">
    <property type="entry name" value="LMW_PTPase"/>
</dbReference>
<evidence type="ECO:0000256" key="1">
    <source>
        <dbReference type="ARBA" id="ARBA00011063"/>
    </source>
</evidence>
<sequence>MTNVLFVCTGNTCRSPMAEALLKHGKSSDHIQVKSAGVFAVDGYQASPNAVEALREKGISSNHQSSGLTAELADWATIILTMTNQHKQSVIDLYPHVGRKTYTLTEYVSDPEEGVTQDISDPFGGPLPMYRQTLTDLEKLIEKLILKLEK</sequence>
<dbReference type="InterPro" id="IPR036196">
    <property type="entry name" value="Ptyr_pPase_sf"/>
</dbReference>
<dbReference type="Gene3D" id="3.40.50.2300">
    <property type="match status" value="1"/>
</dbReference>
<comment type="caution">
    <text evidence="5">The sequence shown here is derived from an EMBL/GenBank/DDBJ whole genome shotgun (WGS) entry which is preliminary data.</text>
</comment>
<comment type="similarity">
    <text evidence="1">Belongs to the low molecular weight phosphotyrosine protein phosphatase family.</text>
</comment>